<evidence type="ECO:0000313" key="2">
    <source>
        <dbReference type="EMBL" id="PNR63378.1"/>
    </source>
</evidence>
<reference evidence="2 4" key="2">
    <citation type="journal article" date="2018" name="Plant J.">
        <title>The Physcomitrella patens chromosome-scale assembly reveals moss genome structure and evolution.</title>
        <authorList>
            <person name="Lang D."/>
            <person name="Ullrich K.K."/>
            <person name="Murat F."/>
            <person name="Fuchs J."/>
            <person name="Jenkins J."/>
            <person name="Haas F.B."/>
            <person name="Piednoel M."/>
            <person name="Gundlach H."/>
            <person name="Van Bel M."/>
            <person name="Meyberg R."/>
            <person name="Vives C."/>
            <person name="Morata J."/>
            <person name="Symeonidi A."/>
            <person name="Hiss M."/>
            <person name="Muchero W."/>
            <person name="Kamisugi Y."/>
            <person name="Saleh O."/>
            <person name="Blanc G."/>
            <person name="Decker E.L."/>
            <person name="van Gessel N."/>
            <person name="Grimwood J."/>
            <person name="Hayes R.D."/>
            <person name="Graham S.W."/>
            <person name="Gunter L.E."/>
            <person name="McDaniel S.F."/>
            <person name="Hoernstein S.N.W."/>
            <person name="Larsson A."/>
            <person name="Li F.W."/>
            <person name="Perroud P.F."/>
            <person name="Phillips J."/>
            <person name="Ranjan P."/>
            <person name="Rokshar D.S."/>
            <person name="Rothfels C.J."/>
            <person name="Schneider L."/>
            <person name="Shu S."/>
            <person name="Stevenson D.W."/>
            <person name="Thummler F."/>
            <person name="Tillich M."/>
            <person name="Villarreal Aguilar J.C."/>
            <person name="Widiez T."/>
            <person name="Wong G.K."/>
            <person name="Wymore A."/>
            <person name="Zhang Y."/>
            <person name="Zimmer A.D."/>
            <person name="Quatrano R.S."/>
            <person name="Mayer K.F.X."/>
            <person name="Goodstein D."/>
            <person name="Casacuberta J.M."/>
            <person name="Vandepoele K."/>
            <person name="Reski R."/>
            <person name="Cuming A.C."/>
            <person name="Tuskan G.A."/>
            <person name="Maumus F."/>
            <person name="Salse J."/>
            <person name="Schmutz J."/>
            <person name="Rensing S.A."/>
        </authorList>
    </citation>
    <scope>NUCLEOTIDE SEQUENCE [LARGE SCALE GENOMIC DNA]</scope>
    <source>
        <strain evidence="3 4">cv. Gransden 2004</strain>
    </source>
</reference>
<name>A0A2K1LBH7_PHYPA</name>
<gene>
    <name evidence="3" type="primary">LOC112283390</name>
    <name evidence="2" type="ORF">PHYPA_001804</name>
</gene>
<dbReference type="EnsemblPlants" id="Pp3c1_38950V3.1">
    <property type="protein sequence ID" value="PAC:32967904.CDS.1"/>
    <property type="gene ID" value="Pp3c1_38950"/>
</dbReference>
<dbReference type="Proteomes" id="UP000006727">
    <property type="component" value="Chromosome 1"/>
</dbReference>
<evidence type="ECO:0000313" key="3">
    <source>
        <dbReference type="EnsemblPlants" id="PAC:32967904.CDS.1"/>
    </source>
</evidence>
<proteinExistence type="predicted"/>
<feature type="region of interest" description="Disordered" evidence="1">
    <location>
        <begin position="1"/>
        <end position="26"/>
    </location>
</feature>
<evidence type="ECO:0000256" key="1">
    <source>
        <dbReference type="SAM" id="MobiDB-lite"/>
    </source>
</evidence>
<dbReference type="PANTHER" id="PTHR33193:SF13">
    <property type="entry name" value="EXPRESSED PROTEIN"/>
    <property type="match status" value="1"/>
</dbReference>
<protein>
    <recommendedName>
        <fullName evidence="5">DUF3511 domain-containing protein</fullName>
    </recommendedName>
</protein>
<reference evidence="3" key="3">
    <citation type="submission" date="2020-12" db="UniProtKB">
        <authorList>
            <consortium name="EnsemblPlants"/>
        </authorList>
    </citation>
    <scope>IDENTIFICATION</scope>
</reference>
<dbReference type="OrthoDB" id="1655903at2759"/>
<dbReference type="Pfam" id="PF12023">
    <property type="entry name" value="DUF3511"/>
    <property type="match status" value="1"/>
</dbReference>
<reference evidence="2 4" key="1">
    <citation type="journal article" date="2008" name="Science">
        <title>The Physcomitrella genome reveals evolutionary insights into the conquest of land by plants.</title>
        <authorList>
            <person name="Rensing S."/>
            <person name="Lang D."/>
            <person name="Zimmer A."/>
            <person name="Terry A."/>
            <person name="Salamov A."/>
            <person name="Shapiro H."/>
            <person name="Nishiyama T."/>
            <person name="Perroud P.-F."/>
            <person name="Lindquist E."/>
            <person name="Kamisugi Y."/>
            <person name="Tanahashi T."/>
            <person name="Sakakibara K."/>
            <person name="Fujita T."/>
            <person name="Oishi K."/>
            <person name="Shin-I T."/>
            <person name="Kuroki Y."/>
            <person name="Toyoda A."/>
            <person name="Suzuki Y."/>
            <person name="Hashimoto A."/>
            <person name="Yamaguchi K."/>
            <person name="Sugano A."/>
            <person name="Kohara Y."/>
            <person name="Fujiyama A."/>
            <person name="Anterola A."/>
            <person name="Aoki S."/>
            <person name="Ashton N."/>
            <person name="Barbazuk W.B."/>
            <person name="Barker E."/>
            <person name="Bennetzen J."/>
            <person name="Bezanilla M."/>
            <person name="Blankenship R."/>
            <person name="Cho S.H."/>
            <person name="Dutcher S."/>
            <person name="Estelle M."/>
            <person name="Fawcett J.A."/>
            <person name="Gundlach H."/>
            <person name="Hanada K."/>
            <person name="Heyl A."/>
            <person name="Hicks K.A."/>
            <person name="Hugh J."/>
            <person name="Lohr M."/>
            <person name="Mayer K."/>
            <person name="Melkozernov A."/>
            <person name="Murata T."/>
            <person name="Nelson D."/>
            <person name="Pils B."/>
            <person name="Prigge M."/>
            <person name="Reiss B."/>
            <person name="Renner T."/>
            <person name="Rombauts S."/>
            <person name="Rushton P."/>
            <person name="Sanderfoot A."/>
            <person name="Schween G."/>
            <person name="Shiu S.-H."/>
            <person name="Stueber K."/>
            <person name="Theodoulou F.L."/>
            <person name="Tu H."/>
            <person name="Van de Peer Y."/>
            <person name="Verrier P.J."/>
            <person name="Waters E."/>
            <person name="Wood A."/>
            <person name="Yang L."/>
            <person name="Cove D."/>
            <person name="Cuming A."/>
            <person name="Hasebe M."/>
            <person name="Lucas S."/>
            <person name="Mishler D.B."/>
            <person name="Reski R."/>
            <person name="Grigoriev I."/>
            <person name="Quatrano R.S."/>
            <person name="Boore J.L."/>
        </authorList>
    </citation>
    <scope>NUCLEOTIDE SEQUENCE [LARGE SCALE GENOMIC DNA]</scope>
    <source>
        <strain evidence="3 4">cv. Gransden 2004</strain>
    </source>
</reference>
<sequence>MGVERRNMDQYQSSSAVGYGMPDRSKSKAISRSTSWFADPEAQRRKRVAKYKIITMEGKAKQTVRSSFRWLKAKYIAVRYGVW</sequence>
<organism evidence="2">
    <name type="scientific">Physcomitrium patens</name>
    <name type="common">Spreading-leaved earth moss</name>
    <name type="synonym">Physcomitrella patens</name>
    <dbReference type="NCBI Taxonomy" id="3218"/>
    <lineage>
        <taxon>Eukaryota</taxon>
        <taxon>Viridiplantae</taxon>
        <taxon>Streptophyta</taxon>
        <taxon>Embryophyta</taxon>
        <taxon>Bryophyta</taxon>
        <taxon>Bryophytina</taxon>
        <taxon>Bryopsida</taxon>
        <taxon>Funariidae</taxon>
        <taxon>Funariales</taxon>
        <taxon>Funariaceae</taxon>
        <taxon>Physcomitrium</taxon>
    </lineage>
</organism>
<evidence type="ECO:0000313" key="4">
    <source>
        <dbReference type="Proteomes" id="UP000006727"/>
    </source>
</evidence>
<dbReference type="InterPro" id="IPR021899">
    <property type="entry name" value="DUF3511"/>
</dbReference>
<dbReference type="RefSeq" id="XP_024377780.1">
    <property type="nucleotide sequence ID" value="XM_024522012.2"/>
</dbReference>
<accession>A0A2K1LBH7</accession>
<evidence type="ECO:0008006" key="5">
    <source>
        <dbReference type="Google" id="ProtNLM"/>
    </source>
</evidence>
<keyword evidence="4" id="KW-1185">Reference proteome</keyword>
<dbReference type="EMBL" id="ABEU02000001">
    <property type="protein sequence ID" value="PNR63378.1"/>
    <property type="molecule type" value="Genomic_DNA"/>
</dbReference>
<dbReference type="PANTHER" id="PTHR33193">
    <property type="entry name" value="DOMAIN PROTEIN, PUTATIVE (DUF3511)-RELATED"/>
    <property type="match status" value="1"/>
</dbReference>
<dbReference type="GeneID" id="112283390"/>
<dbReference type="STRING" id="3218.A0A2K1LBH7"/>
<dbReference type="AlphaFoldDB" id="A0A2K1LBH7"/>
<dbReference type="Gramene" id="Pp3c1_38950V3.1">
    <property type="protein sequence ID" value="PAC:32967904.CDS.1"/>
    <property type="gene ID" value="Pp3c1_38950"/>
</dbReference>